<proteinExistence type="predicted"/>
<dbReference type="GO" id="GO:0003700">
    <property type="term" value="F:DNA-binding transcription factor activity"/>
    <property type="evidence" value="ECO:0007669"/>
    <property type="project" value="TreeGrafter"/>
</dbReference>
<organism evidence="4 5">
    <name type="scientific">Anthostomella pinea</name>
    <dbReference type="NCBI Taxonomy" id="933095"/>
    <lineage>
        <taxon>Eukaryota</taxon>
        <taxon>Fungi</taxon>
        <taxon>Dikarya</taxon>
        <taxon>Ascomycota</taxon>
        <taxon>Pezizomycotina</taxon>
        <taxon>Sordariomycetes</taxon>
        <taxon>Xylariomycetidae</taxon>
        <taxon>Xylariales</taxon>
        <taxon>Xylariaceae</taxon>
        <taxon>Anthostomella</taxon>
    </lineage>
</organism>
<evidence type="ECO:0000256" key="3">
    <source>
        <dbReference type="SAM" id="MobiDB-lite"/>
    </source>
</evidence>
<name>A0AAI8VEL1_9PEZI</name>
<evidence type="ECO:0000313" key="4">
    <source>
        <dbReference type="EMBL" id="CAJ2502961.1"/>
    </source>
</evidence>
<evidence type="ECO:0000313" key="5">
    <source>
        <dbReference type="Proteomes" id="UP001295740"/>
    </source>
</evidence>
<dbReference type="GO" id="GO:0045944">
    <property type="term" value="P:positive regulation of transcription by RNA polymerase II"/>
    <property type="evidence" value="ECO:0007669"/>
    <property type="project" value="TreeGrafter"/>
</dbReference>
<dbReference type="GO" id="GO:0000976">
    <property type="term" value="F:transcription cis-regulatory region binding"/>
    <property type="evidence" value="ECO:0007669"/>
    <property type="project" value="TreeGrafter"/>
</dbReference>
<dbReference type="GO" id="GO:0005634">
    <property type="term" value="C:nucleus"/>
    <property type="evidence" value="ECO:0007669"/>
    <property type="project" value="UniProtKB-SubCell"/>
</dbReference>
<keyword evidence="2" id="KW-0539">Nucleus</keyword>
<dbReference type="PANTHER" id="PTHR37534">
    <property type="entry name" value="TRANSCRIPTIONAL ACTIVATOR PROTEIN UGA3"/>
    <property type="match status" value="1"/>
</dbReference>
<keyword evidence="5" id="KW-1185">Reference proteome</keyword>
<dbReference type="AlphaFoldDB" id="A0AAI8VEL1"/>
<evidence type="ECO:0000256" key="2">
    <source>
        <dbReference type="ARBA" id="ARBA00023242"/>
    </source>
</evidence>
<dbReference type="EMBL" id="CAUWAG010000004">
    <property type="protein sequence ID" value="CAJ2502961.1"/>
    <property type="molecule type" value="Genomic_DNA"/>
</dbReference>
<dbReference type="InterPro" id="IPR021858">
    <property type="entry name" value="Fun_TF"/>
</dbReference>
<evidence type="ECO:0000256" key="1">
    <source>
        <dbReference type="ARBA" id="ARBA00004123"/>
    </source>
</evidence>
<dbReference type="Pfam" id="PF11951">
    <property type="entry name" value="Fungal_trans_2"/>
    <property type="match status" value="1"/>
</dbReference>
<dbReference type="Proteomes" id="UP001295740">
    <property type="component" value="Unassembled WGS sequence"/>
</dbReference>
<protein>
    <submittedName>
        <fullName evidence="4">Uu.00g103550.m01.CDS01</fullName>
    </submittedName>
</protein>
<comment type="subcellular location">
    <subcellularLocation>
        <location evidence="1">Nucleus</location>
    </subcellularLocation>
</comment>
<gene>
    <name evidence="4" type="ORF">KHLLAP_LOCUS3429</name>
</gene>
<sequence length="577" mass="63963">MQDNYPPRSLLRDCIDQKDDQAIAKSHDVGDAFAQVASAGWPSNSKLVKKNQRWLRPPKKLIYIDETRCLASGSPLEDVSQYQFHLGEPCHNDAESVLTGDAPPSPGVTIQHAHAAPSLRKVDTVLDSPVNQRIRPDGNTSINTSQSLEDHSETEPAIPAGVEALRMAVSPPVPSLGNVLPPTFHGTAALPLKSRTEAILFRHYIQKLAVCLDLCDPLRHFELVVPERASMCHTLLNAVFALAARHLSHTTDFDPLASNRYHDECLNHLIPMLNHASAVSDENLFAATVILRMLEEMDGSTTGHDSYSHLLGIHAFVNVGDQYMIPGSLSAASFWVGLRQEIYIAVITQQPVKVSLDHFIVDRSFEPADDYTWSNRAIVLIADVLNFCFGDSPSTVSRWNSLNEACEKWTMTRPMSFNPFFYRERTSSAAFPEIWHGSSCHVIGIQHHLLAQLFLTQFDPTIPRVGTMRRASTKRLTVSAMGLASGPSGQGTDKRQHRIETILRELCGIGICNQWSPPAMFTACMGIAMFGDQFGERSDQEALADLLRQTEAAHARPTAAIQQQLMKTWGWIPDLDH</sequence>
<dbReference type="PANTHER" id="PTHR37534:SF2">
    <property type="entry name" value="N-ACETYLTRANSFERASE DOMAIN-CONTAINING PROTEIN"/>
    <property type="match status" value="1"/>
</dbReference>
<comment type="caution">
    <text evidence="4">The sequence shown here is derived from an EMBL/GenBank/DDBJ whole genome shotgun (WGS) entry which is preliminary data.</text>
</comment>
<reference evidence="4" key="1">
    <citation type="submission" date="2023-10" db="EMBL/GenBank/DDBJ databases">
        <authorList>
            <person name="Hackl T."/>
        </authorList>
    </citation>
    <scope>NUCLEOTIDE SEQUENCE</scope>
</reference>
<feature type="compositionally biased region" description="Polar residues" evidence="3">
    <location>
        <begin position="138"/>
        <end position="147"/>
    </location>
</feature>
<accession>A0AAI8VEL1</accession>
<feature type="region of interest" description="Disordered" evidence="3">
    <location>
        <begin position="130"/>
        <end position="155"/>
    </location>
</feature>